<name>A0A5N6L5P3_9ROSI</name>
<evidence type="ECO:0000256" key="2">
    <source>
        <dbReference type="ARBA" id="ARBA00008072"/>
    </source>
</evidence>
<dbReference type="SUPFAM" id="SSF50129">
    <property type="entry name" value="GroES-like"/>
    <property type="match status" value="1"/>
</dbReference>
<dbReference type="PROSITE" id="PS00059">
    <property type="entry name" value="ADH_ZINC"/>
    <property type="match status" value="1"/>
</dbReference>
<accession>A0A5N6L5P3</accession>
<dbReference type="AlphaFoldDB" id="A0A5N6L5P3"/>
<protein>
    <recommendedName>
        <fullName evidence="12">Enoyl reductase (ER) domain-containing protein</fullName>
    </recommendedName>
</protein>
<keyword evidence="11" id="KW-1185">Reference proteome</keyword>
<keyword evidence="5 7" id="KW-0862">Zinc</keyword>
<dbReference type="SUPFAM" id="SSF51735">
    <property type="entry name" value="NAD(P)-binding Rossmann-fold domains"/>
    <property type="match status" value="1"/>
</dbReference>
<evidence type="ECO:0000256" key="4">
    <source>
        <dbReference type="ARBA" id="ARBA00022723"/>
    </source>
</evidence>
<evidence type="ECO:0000313" key="11">
    <source>
        <dbReference type="Proteomes" id="UP000327013"/>
    </source>
</evidence>
<evidence type="ECO:0000259" key="9">
    <source>
        <dbReference type="Pfam" id="PF08240"/>
    </source>
</evidence>
<keyword evidence="6" id="KW-0560">Oxidoreductase</keyword>
<dbReference type="Gene3D" id="3.40.50.720">
    <property type="entry name" value="NAD(P)-binding Rossmann-like Domain"/>
    <property type="match status" value="1"/>
</dbReference>
<comment type="cofactor">
    <cofactor evidence="1 7">
        <name>Zn(2+)</name>
        <dbReference type="ChEBI" id="CHEBI:29105"/>
    </cofactor>
</comment>
<evidence type="ECO:0000256" key="1">
    <source>
        <dbReference type="ARBA" id="ARBA00001947"/>
    </source>
</evidence>
<dbReference type="OrthoDB" id="1560166at2759"/>
<dbReference type="InterPro" id="IPR013154">
    <property type="entry name" value="ADH-like_N"/>
</dbReference>
<feature type="domain" description="Alcohol dehydrogenase-like C-terminal" evidence="8">
    <location>
        <begin position="199"/>
        <end position="323"/>
    </location>
</feature>
<dbReference type="InterPro" id="IPR011032">
    <property type="entry name" value="GroES-like_sf"/>
</dbReference>
<evidence type="ECO:0000259" key="8">
    <source>
        <dbReference type="Pfam" id="PF00107"/>
    </source>
</evidence>
<dbReference type="FunFam" id="3.40.50.720:FF:000003">
    <property type="entry name" value="S-(hydroxymethyl)glutathione dehydrogenase"/>
    <property type="match status" value="1"/>
</dbReference>
<dbReference type="PANTHER" id="PTHR43350:SF11">
    <property type="entry name" value="ENOYL REDUCTASE (ER) DOMAIN-CONTAINING PROTEIN"/>
    <property type="match status" value="1"/>
</dbReference>
<evidence type="ECO:0000313" key="10">
    <source>
        <dbReference type="EMBL" id="KAB9006574.1"/>
    </source>
</evidence>
<comment type="similarity">
    <text evidence="2 7">Belongs to the zinc-containing alcohol dehydrogenase family.</text>
</comment>
<comment type="caution">
    <text evidence="10">The sequence shown here is derived from an EMBL/GenBank/DDBJ whole genome shotgun (WGS) entry which is preliminary data.</text>
</comment>
<dbReference type="Proteomes" id="UP000327013">
    <property type="component" value="Unassembled WGS sequence"/>
</dbReference>
<comment type="subunit">
    <text evidence="3">Homodimer.</text>
</comment>
<dbReference type="GO" id="GO:0008270">
    <property type="term" value="F:zinc ion binding"/>
    <property type="evidence" value="ECO:0007669"/>
    <property type="project" value="InterPro"/>
</dbReference>
<dbReference type="Pfam" id="PF08240">
    <property type="entry name" value="ADH_N"/>
    <property type="match status" value="1"/>
</dbReference>
<feature type="domain" description="Alcohol dehydrogenase-like N-terminal" evidence="9">
    <location>
        <begin position="27"/>
        <end position="158"/>
    </location>
</feature>
<reference evidence="10 11" key="1">
    <citation type="submission" date="2019-06" db="EMBL/GenBank/DDBJ databases">
        <title>A chromosomal-level reference genome of Carpinus fangiana (Coryloideae, Betulaceae).</title>
        <authorList>
            <person name="Yang X."/>
            <person name="Wang Z."/>
            <person name="Zhang L."/>
            <person name="Hao G."/>
            <person name="Liu J."/>
            <person name="Yang Y."/>
        </authorList>
    </citation>
    <scope>NUCLEOTIDE SEQUENCE [LARGE SCALE GENOMIC DNA]</scope>
    <source>
        <strain evidence="10">Cfa_2016G</strain>
        <tissue evidence="10">Leaf</tissue>
    </source>
</reference>
<dbReference type="GO" id="GO:0016491">
    <property type="term" value="F:oxidoreductase activity"/>
    <property type="evidence" value="ECO:0007669"/>
    <property type="project" value="UniProtKB-KW"/>
</dbReference>
<evidence type="ECO:0000256" key="5">
    <source>
        <dbReference type="ARBA" id="ARBA00022833"/>
    </source>
</evidence>
<dbReference type="InterPro" id="IPR036291">
    <property type="entry name" value="NAD(P)-bd_dom_sf"/>
</dbReference>
<evidence type="ECO:0008006" key="12">
    <source>
        <dbReference type="Google" id="ProtNLM"/>
    </source>
</evidence>
<proteinExistence type="inferred from homology"/>
<keyword evidence="4 7" id="KW-0479">Metal-binding</keyword>
<evidence type="ECO:0000256" key="7">
    <source>
        <dbReference type="RuleBase" id="RU361277"/>
    </source>
</evidence>
<dbReference type="EMBL" id="VIBQ01000141">
    <property type="protein sequence ID" value="KAB9006574.1"/>
    <property type="molecule type" value="Genomic_DNA"/>
</dbReference>
<dbReference type="InterPro" id="IPR013149">
    <property type="entry name" value="ADH-like_C"/>
</dbReference>
<dbReference type="CDD" id="cd08278">
    <property type="entry name" value="benzyl_alcohol_DH"/>
    <property type="match status" value="1"/>
</dbReference>
<dbReference type="Pfam" id="PF00107">
    <property type="entry name" value="ADH_zinc_N"/>
    <property type="match status" value="1"/>
</dbReference>
<dbReference type="Gene3D" id="3.90.180.10">
    <property type="entry name" value="Medium-chain alcohol dehydrogenases, catalytic domain"/>
    <property type="match status" value="1"/>
</dbReference>
<sequence length="369" mass="38711">MASTQALVAHKVKSALVLENVVLDNLQPDEALVEIHATGVCHTDLSCIDGTLPAQFPSVFGHEGGGIVKEIGSDIQNCAPGDKVLLSFAYCKSCPPCSSGHPAYCHAFAARNFGQCRTDGSSALKVSASGAKCFGHFFGQSTFARHAIVHASSIVRVPPDTPLELFAPLGCGMQTGSGAILRTLDVKEGSTVAVFGVGGVGMAAIMASKLRNAGTIIAIDLQPARLDLAKELGATHTIVGSDKDIIQQIQNICPPNGVNYAVECTGVPTVLGTMLDSLGTRGKGATIGAPSPGVKGSVDIFTHLVLGREYVGCCEGDSVPHKFIPYLIEQHKAGKFPLEKLITYYDIKDHEKAFADTKGGRTIKAVLQW</sequence>
<dbReference type="PANTHER" id="PTHR43350">
    <property type="entry name" value="NAD-DEPENDENT ALCOHOL DEHYDROGENASE"/>
    <property type="match status" value="1"/>
</dbReference>
<organism evidence="10 11">
    <name type="scientific">Carpinus fangiana</name>
    <dbReference type="NCBI Taxonomy" id="176857"/>
    <lineage>
        <taxon>Eukaryota</taxon>
        <taxon>Viridiplantae</taxon>
        <taxon>Streptophyta</taxon>
        <taxon>Embryophyta</taxon>
        <taxon>Tracheophyta</taxon>
        <taxon>Spermatophyta</taxon>
        <taxon>Magnoliopsida</taxon>
        <taxon>eudicotyledons</taxon>
        <taxon>Gunneridae</taxon>
        <taxon>Pentapetalae</taxon>
        <taxon>rosids</taxon>
        <taxon>fabids</taxon>
        <taxon>Fagales</taxon>
        <taxon>Betulaceae</taxon>
        <taxon>Carpinus</taxon>
    </lineage>
</organism>
<gene>
    <name evidence="10" type="ORF">FH972_026928</name>
</gene>
<evidence type="ECO:0000256" key="3">
    <source>
        <dbReference type="ARBA" id="ARBA00011738"/>
    </source>
</evidence>
<evidence type="ECO:0000256" key="6">
    <source>
        <dbReference type="ARBA" id="ARBA00023002"/>
    </source>
</evidence>
<dbReference type="InterPro" id="IPR002328">
    <property type="entry name" value="ADH_Zn_CS"/>
</dbReference>